<gene>
    <name evidence="1" type="ORF">HDK90DRAFT_215604</name>
</gene>
<name>A0ABR1YT65_9PEZI</name>
<keyword evidence="2" id="KW-1185">Reference proteome</keyword>
<protein>
    <recommendedName>
        <fullName evidence="3">Transmembrane protein</fullName>
    </recommendedName>
</protein>
<evidence type="ECO:0000313" key="2">
    <source>
        <dbReference type="Proteomes" id="UP001492380"/>
    </source>
</evidence>
<comment type="caution">
    <text evidence="1">The sequence shown here is derived from an EMBL/GenBank/DDBJ whole genome shotgun (WGS) entry which is preliminary data.</text>
</comment>
<evidence type="ECO:0000313" key="1">
    <source>
        <dbReference type="EMBL" id="KAK8238168.1"/>
    </source>
</evidence>
<organism evidence="1 2">
    <name type="scientific">Phyllosticta capitalensis</name>
    <dbReference type="NCBI Taxonomy" id="121624"/>
    <lineage>
        <taxon>Eukaryota</taxon>
        <taxon>Fungi</taxon>
        <taxon>Dikarya</taxon>
        <taxon>Ascomycota</taxon>
        <taxon>Pezizomycotina</taxon>
        <taxon>Dothideomycetes</taxon>
        <taxon>Dothideomycetes incertae sedis</taxon>
        <taxon>Botryosphaeriales</taxon>
        <taxon>Phyllostictaceae</taxon>
        <taxon>Phyllosticta</taxon>
    </lineage>
</organism>
<evidence type="ECO:0008006" key="3">
    <source>
        <dbReference type="Google" id="ProtNLM"/>
    </source>
</evidence>
<dbReference type="EMBL" id="JBBWRZ010000004">
    <property type="protein sequence ID" value="KAK8238168.1"/>
    <property type="molecule type" value="Genomic_DNA"/>
</dbReference>
<reference evidence="1 2" key="1">
    <citation type="submission" date="2024-04" db="EMBL/GenBank/DDBJ databases">
        <title>Phyllosticta paracitricarpa is synonymous to the EU quarantine fungus P. citricarpa based on phylogenomic analyses.</title>
        <authorList>
            <consortium name="Lawrence Berkeley National Laboratory"/>
            <person name="Van Ingen-Buijs V.A."/>
            <person name="Van Westerhoven A.C."/>
            <person name="Haridas S."/>
            <person name="Skiadas P."/>
            <person name="Martin F."/>
            <person name="Groenewald J.Z."/>
            <person name="Crous P.W."/>
            <person name="Seidl M.F."/>
        </authorList>
    </citation>
    <scope>NUCLEOTIDE SEQUENCE [LARGE SCALE GENOMIC DNA]</scope>
    <source>
        <strain evidence="1 2">CBS 123374</strain>
    </source>
</reference>
<dbReference type="Proteomes" id="UP001492380">
    <property type="component" value="Unassembled WGS sequence"/>
</dbReference>
<sequence>MSRNGLLYNKNRGGARRRHLSFGLISPPLSPCGVFVRCCCLHTEHSKKIDSPPFPFSLYSTLVMMANGLVCFPRTTTISTIRRSCVSLLRGSGRMVGIFTKNQRRANKQQRNWAGCWVAGKSWSWVGVRGAQDGKQTKRDFAVLLCLGRSFLFFFFRLLHDLVLVERVGIFLGTGFGCSGSGSGLVRVVQGCRLQVACAGANDFPLLVFPPYPPKVSLLVGVVIVVSLFITYQPHYPTYLPTSLYFSRFSLFSCRLISSQLVSPPVWQVSFVFGFDD</sequence>
<proteinExistence type="predicted"/>
<accession>A0ABR1YT65</accession>